<dbReference type="EC" id="2.7.13.3" evidence="2"/>
<feature type="domain" description="PAS" evidence="15">
    <location>
        <begin position="449"/>
        <end position="493"/>
    </location>
</feature>
<sequence>MRTRSQHRRFTAAVWAGTLVIAFGLWLAALFLARYDESEAMARAERDTGNLAWVVAEQTTRAIAEADQVMLFVIDDAQHHGNFADGEIHQLIRNAVRRSSILVQLALVDERGDLIQTSVEDAPARVHLADREHFRVHAADPNVGLFIGKPVFGRASGKWSIQLTRRINHADGSFAGVIVASMDPFYFSRSLASLDVGPDGVVSIVGKDGILRARSILNDQIIGQDVSQSATLRQAAKEEKGFLRVNSAVDNIPRLQSFRVLTDFPLIVIAAFGEDAFLADTRHRQQVYLIGAAISNFGLFALALLATRQSSRLASSALRLAESEQRFRDQAETASDWFWEMDADLRFSQLIGPLVPQTSDGALPIGLRRDEVALREPGDAAKWAEHQETLERREAFRNFRYRVKTADGMRYFSVSGRPVWSEDGSFLGYRGSATDTTERELSALRLQSSEARYRAMFTSVGQPIVTIDEAGVVDAFNPAAERMFGYAAHDVVGGPMAKLLPTAFAVALDGRLEFYRSGGGMMPLSDVREFSGRRKDGGEFPVEVTLASWRDGDHRYYTGALRDITAQREIEASLRQAKEAADHANRLKNEFLATMSHEIRTPMNGVLGALALVEGPNLDADQRQMLDIANRSGNALLQIIDDILDLSKLEAGKIEVEWVDFNIRKTLDDVIQRLRPTIAGRDLTLSFKVDAAAPETLRADVRRIRQVLGHLIGNALKFTDHGGVAVHVSLDDGERSESDCCLRFEVIDTGVGIPADMLPNLFRRFTQADSSTTRRFGGVGLGLAISRELVTVMGGRIGARSGDGKGAVFWFTVPCQAGGAMSGQRAEVAAASPSAPAVAKSAPRALRVLVAEDNEINRDIVVTMLERAGHSVTAVADGAQAVRAVEEQPFDLVLMDVEMPVMDGVAATQRIRAMSGDAARVPIVALTGNAMPGHQAEYLDAGMNAYLSKPIVTADLFTLLSTLAFPSLSNQADSSVGDLLDWPHATSLRRAVGEEAWTRATATFASAARQCVVDIRMAVDGGAVELPSLAHTLKGTAANIGAMRLSHLAASLENSGDHEEQAGLLADLEVALEETLSILRDHPPPQA</sequence>
<dbReference type="GO" id="GO:0005524">
    <property type="term" value="F:ATP binding"/>
    <property type="evidence" value="ECO:0007669"/>
    <property type="project" value="UniProtKB-KW"/>
</dbReference>
<evidence type="ECO:0000256" key="10">
    <source>
        <dbReference type="ARBA" id="ARBA00068150"/>
    </source>
</evidence>
<dbReference type="SUPFAM" id="SSF55874">
    <property type="entry name" value="ATPase domain of HSP90 chaperone/DNA topoisomerase II/histidine kinase"/>
    <property type="match status" value="1"/>
</dbReference>
<keyword evidence="12" id="KW-1133">Transmembrane helix</keyword>
<dbReference type="SUPFAM" id="SSF47384">
    <property type="entry name" value="Homodimeric domain of signal transducing histidine kinase"/>
    <property type="match status" value="1"/>
</dbReference>
<dbReference type="InterPro" id="IPR036641">
    <property type="entry name" value="HPT_dom_sf"/>
</dbReference>
<evidence type="ECO:0000256" key="12">
    <source>
        <dbReference type="SAM" id="Phobius"/>
    </source>
</evidence>
<dbReference type="SMART" id="SM00387">
    <property type="entry name" value="HATPase_c"/>
    <property type="match status" value="1"/>
</dbReference>
<dbReference type="EMBL" id="QYUL01000003">
    <property type="protein sequence ID" value="RJF79647.1"/>
    <property type="molecule type" value="Genomic_DNA"/>
</dbReference>
<dbReference type="Pfam" id="PF22588">
    <property type="entry name" value="dCache_1_like"/>
    <property type="match status" value="1"/>
</dbReference>
<dbReference type="Gene3D" id="3.30.565.10">
    <property type="entry name" value="Histidine kinase-like ATPase, C-terminal domain"/>
    <property type="match status" value="1"/>
</dbReference>
<feature type="domain" description="Histidine kinase" evidence="13">
    <location>
        <begin position="594"/>
        <end position="817"/>
    </location>
</feature>
<reference evidence="17 18" key="1">
    <citation type="submission" date="2018-09" db="EMBL/GenBank/DDBJ databases">
        <authorList>
            <person name="Zhu H."/>
        </authorList>
    </citation>
    <scope>NUCLEOTIDE SEQUENCE [LARGE SCALE GENOMIC DNA]</scope>
    <source>
        <strain evidence="17 18">K2W22B-5</strain>
    </source>
</reference>
<dbReference type="PROSITE" id="PS50113">
    <property type="entry name" value="PAC"/>
    <property type="match status" value="2"/>
</dbReference>
<dbReference type="Pfam" id="PF01627">
    <property type="entry name" value="Hpt"/>
    <property type="match status" value="1"/>
</dbReference>
<comment type="catalytic activity">
    <reaction evidence="1">
        <text>ATP + protein L-histidine = ADP + protein N-phospho-L-histidine.</text>
        <dbReference type="EC" id="2.7.13.3"/>
    </reaction>
</comment>
<dbReference type="InterPro" id="IPR001610">
    <property type="entry name" value="PAC"/>
</dbReference>
<dbReference type="InterPro" id="IPR000700">
    <property type="entry name" value="PAS-assoc_C"/>
</dbReference>
<dbReference type="Pfam" id="PF13426">
    <property type="entry name" value="PAS_9"/>
    <property type="match status" value="1"/>
</dbReference>
<evidence type="ECO:0000259" key="16">
    <source>
        <dbReference type="PROSITE" id="PS50113"/>
    </source>
</evidence>
<dbReference type="CDD" id="cd12915">
    <property type="entry name" value="PDC2_DGC_like"/>
    <property type="match status" value="1"/>
</dbReference>
<dbReference type="GO" id="GO:0000155">
    <property type="term" value="F:phosphorelay sensor kinase activity"/>
    <property type="evidence" value="ECO:0007669"/>
    <property type="project" value="InterPro"/>
</dbReference>
<organism evidence="17 18">
    <name type="scientific">Azospirillum cavernae</name>
    <dbReference type="NCBI Taxonomy" id="2320860"/>
    <lineage>
        <taxon>Bacteria</taxon>
        <taxon>Pseudomonadati</taxon>
        <taxon>Pseudomonadota</taxon>
        <taxon>Alphaproteobacteria</taxon>
        <taxon>Rhodospirillales</taxon>
        <taxon>Azospirillaceae</taxon>
        <taxon>Azospirillum</taxon>
    </lineage>
</organism>
<keyword evidence="5" id="KW-0547">Nucleotide-binding</keyword>
<dbReference type="AlphaFoldDB" id="A0A418VT48"/>
<dbReference type="SMART" id="SM00091">
    <property type="entry name" value="PAS"/>
    <property type="match status" value="1"/>
</dbReference>
<comment type="subunit">
    <text evidence="9">At low DSF concentrations, interacts with RpfF.</text>
</comment>
<evidence type="ECO:0000256" key="1">
    <source>
        <dbReference type="ARBA" id="ARBA00000085"/>
    </source>
</evidence>
<evidence type="ECO:0000256" key="7">
    <source>
        <dbReference type="ARBA" id="ARBA00022840"/>
    </source>
</evidence>
<dbReference type="Gene3D" id="3.30.450.20">
    <property type="entry name" value="PAS domain"/>
    <property type="match status" value="4"/>
</dbReference>
<dbReference type="RefSeq" id="WP_119833103.1">
    <property type="nucleotide sequence ID" value="NZ_QYUL01000003.1"/>
</dbReference>
<dbReference type="InterPro" id="IPR054327">
    <property type="entry name" value="His-kinase-like_sensor"/>
</dbReference>
<dbReference type="CDD" id="cd16922">
    <property type="entry name" value="HATPase_EvgS-ArcB-TorS-like"/>
    <property type="match status" value="1"/>
</dbReference>
<accession>A0A418VT48</accession>
<dbReference type="NCBIfam" id="TIGR00229">
    <property type="entry name" value="sensory_box"/>
    <property type="match status" value="1"/>
</dbReference>
<dbReference type="InterPro" id="IPR003594">
    <property type="entry name" value="HATPase_dom"/>
</dbReference>
<protein>
    <recommendedName>
        <fullName evidence="10">Sensory/regulatory protein RpfC</fullName>
        <ecNumber evidence="2">2.7.13.3</ecNumber>
    </recommendedName>
</protein>
<dbReference type="CDD" id="cd00082">
    <property type="entry name" value="HisKA"/>
    <property type="match status" value="1"/>
</dbReference>
<keyword evidence="3 11" id="KW-0597">Phosphoprotein</keyword>
<evidence type="ECO:0000256" key="3">
    <source>
        <dbReference type="ARBA" id="ARBA00022553"/>
    </source>
</evidence>
<dbReference type="Pfam" id="PF00512">
    <property type="entry name" value="HisKA"/>
    <property type="match status" value="1"/>
</dbReference>
<name>A0A418VT48_9PROT</name>
<dbReference type="Proteomes" id="UP000283458">
    <property type="component" value="Unassembled WGS sequence"/>
</dbReference>
<dbReference type="Pfam" id="PF02518">
    <property type="entry name" value="HATPase_c"/>
    <property type="match status" value="1"/>
</dbReference>
<dbReference type="PROSITE" id="PS50112">
    <property type="entry name" value="PAS"/>
    <property type="match status" value="1"/>
</dbReference>
<dbReference type="Gene3D" id="1.20.120.160">
    <property type="entry name" value="HPT domain"/>
    <property type="match status" value="1"/>
</dbReference>
<dbReference type="InterPro" id="IPR005467">
    <property type="entry name" value="His_kinase_dom"/>
</dbReference>
<dbReference type="SMART" id="SM00388">
    <property type="entry name" value="HisKA"/>
    <property type="match status" value="1"/>
</dbReference>
<evidence type="ECO:0000313" key="17">
    <source>
        <dbReference type="EMBL" id="RJF79647.1"/>
    </source>
</evidence>
<comment type="caution">
    <text evidence="17">The sequence shown here is derived from an EMBL/GenBank/DDBJ whole genome shotgun (WGS) entry which is preliminary data.</text>
</comment>
<feature type="modified residue" description="4-aspartylphosphate" evidence="11">
    <location>
        <position position="896"/>
    </location>
</feature>
<dbReference type="InterPro" id="IPR000014">
    <property type="entry name" value="PAS"/>
</dbReference>
<evidence type="ECO:0000256" key="2">
    <source>
        <dbReference type="ARBA" id="ARBA00012438"/>
    </source>
</evidence>
<dbReference type="PANTHER" id="PTHR45339:SF3">
    <property type="entry name" value="HISTIDINE KINASE"/>
    <property type="match status" value="1"/>
</dbReference>
<dbReference type="CDD" id="cd00130">
    <property type="entry name" value="PAS"/>
    <property type="match status" value="1"/>
</dbReference>
<feature type="domain" description="PAC" evidence="16">
    <location>
        <begin position="397"/>
        <end position="448"/>
    </location>
</feature>
<evidence type="ECO:0000313" key="18">
    <source>
        <dbReference type="Proteomes" id="UP000283458"/>
    </source>
</evidence>
<evidence type="ECO:0000259" key="13">
    <source>
        <dbReference type="PROSITE" id="PS50109"/>
    </source>
</evidence>
<dbReference type="FunFam" id="3.30.565.10:FF:000010">
    <property type="entry name" value="Sensor histidine kinase RcsC"/>
    <property type="match status" value="1"/>
</dbReference>
<dbReference type="InterPro" id="IPR011006">
    <property type="entry name" value="CheY-like_superfamily"/>
</dbReference>
<dbReference type="Pfam" id="PF00072">
    <property type="entry name" value="Response_reg"/>
    <property type="match status" value="1"/>
</dbReference>
<dbReference type="CDD" id="cd00088">
    <property type="entry name" value="HPT"/>
    <property type="match status" value="1"/>
</dbReference>
<keyword evidence="4" id="KW-0808">Transferase</keyword>
<keyword evidence="12" id="KW-0812">Transmembrane</keyword>
<gene>
    <name evidence="17" type="ORF">D3877_23185</name>
</gene>
<feature type="transmembrane region" description="Helical" evidence="12">
    <location>
        <begin position="12"/>
        <end position="33"/>
    </location>
</feature>
<dbReference type="SMART" id="SM00448">
    <property type="entry name" value="REC"/>
    <property type="match status" value="1"/>
</dbReference>
<feature type="domain" description="PAC" evidence="16">
    <location>
        <begin position="526"/>
        <end position="576"/>
    </location>
</feature>
<dbReference type="OrthoDB" id="9813151at2"/>
<keyword evidence="6" id="KW-0418">Kinase</keyword>
<dbReference type="SUPFAM" id="SSF47226">
    <property type="entry name" value="Histidine-containing phosphotransfer domain, HPT domain"/>
    <property type="match status" value="1"/>
</dbReference>
<dbReference type="SUPFAM" id="SSF55785">
    <property type="entry name" value="PYP-like sensor domain (PAS domain)"/>
    <property type="match status" value="2"/>
</dbReference>
<dbReference type="InterPro" id="IPR035965">
    <property type="entry name" value="PAS-like_dom_sf"/>
</dbReference>
<dbReference type="PROSITE" id="PS50109">
    <property type="entry name" value="HIS_KIN"/>
    <property type="match status" value="1"/>
</dbReference>
<dbReference type="CDD" id="cd12914">
    <property type="entry name" value="PDC1_DGC_like"/>
    <property type="match status" value="1"/>
</dbReference>
<feature type="domain" description="Response regulatory" evidence="14">
    <location>
        <begin position="847"/>
        <end position="964"/>
    </location>
</feature>
<dbReference type="PROSITE" id="PS50110">
    <property type="entry name" value="RESPONSE_REGULATORY"/>
    <property type="match status" value="1"/>
</dbReference>
<dbReference type="PANTHER" id="PTHR45339">
    <property type="entry name" value="HYBRID SIGNAL TRANSDUCTION HISTIDINE KINASE J"/>
    <property type="match status" value="1"/>
</dbReference>
<dbReference type="InterPro" id="IPR004358">
    <property type="entry name" value="Sig_transdc_His_kin-like_C"/>
</dbReference>
<dbReference type="InterPro" id="IPR008207">
    <property type="entry name" value="Sig_transdc_His_kin_Hpt_dom"/>
</dbReference>
<dbReference type="CDD" id="cd17546">
    <property type="entry name" value="REC_hyHK_CKI1_RcsC-like"/>
    <property type="match status" value="1"/>
</dbReference>
<evidence type="ECO:0000256" key="5">
    <source>
        <dbReference type="ARBA" id="ARBA00022741"/>
    </source>
</evidence>
<dbReference type="InterPro" id="IPR001789">
    <property type="entry name" value="Sig_transdc_resp-reg_receiver"/>
</dbReference>
<dbReference type="Gene3D" id="3.40.50.2300">
    <property type="match status" value="1"/>
</dbReference>
<dbReference type="PRINTS" id="PR00344">
    <property type="entry name" value="BCTRLSENSOR"/>
</dbReference>
<evidence type="ECO:0000256" key="9">
    <source>
        <dbReference type="ARBA" id="ARBA00064003"/>
    </source>
</evidence>
<dbReference type="SMART" id="SM00086">
    <property type="entry name" value="PAC"/>
    <property type="match status" value="2"/>
</dbReference>
<evidence type="ECO:0000256" key="11">
    <source>
        <dbReference type="PROSITE-ProRule" id="PRU00169"/>
    </source>
</evidence>
<dbReference type="Gene3D" id="1.10.287.130">
    <property type="match status" value="1"/>
</dbReference>
<dbReference type="InterPro" id="IPR036890">
    <property type="entry name" value="HATPase_C_sf"/>
</dbReference>
<evidence type="ECO:0000256" key="4">
    <source>
        <dbReference type="ARBA" id="ARBA00022679"/>
    </source>
</evidence>
<keyword evidence="12" id="KW-0472">Membrane</keyword>
<dbReference type="FunFam" id="1.10.287.130:FF:000002">
    <property type="entry name" value="Two-component osmosensing histidine kinase"/>
    <property type="match status" value="1"/>
</dbReference>
<dbReference type="InterPro" id="IPR003661">
    <property type="entry name" value="HisK_dim/P_dom"/>
</dbReference>
<dbReference type="GO" id="GO:0005886">
    <property type="term" value="C:plasma membrane"/>
    <property type="evidence" value="ECO:0007669"/>
    <property type="project" value="UniProtKB-SubCell"/>
</dbReference>
<evidence type="ECO:0000256" key="6">
    <source>
        <dbReference type="ARBA" id="ARBA00022777"/>
    </source>
</evidence>
<keyword evidence="8" id="KW-0902">Two-component regulatory system</keyword>
<evidence type="ECO:0000259" key="15">
    <source>
        <dbReference type="PROSITE" id="PS50112"/>
    </source>
</evidence>
<keyword evidence="18" id="KW-1185">Reference proteome</keyword>
<keyword evidence="7" id="KW-0067">ATP-binding</keyword>
<evidence type="ECO:0000259" key="14">
    <source>
        <dbReference type="PROSITE" id="PS50110"/>
    </source>
</evidence>
<dbReference type="SUPFAM" id="SSF52172">
    <property type="entry name" value="CheY-like"/>
    <property type="match status" value="1"/>
</dbReference>
<dbReference type="InterPro" id="IPR036097">
    <property type="entry name" value="HisK_dim/P_sf"/>
</dbReference>
<proteinExistence type="predicted"/>
<evidence type="ECO:0000256" key="8">
    <source>
        <dbReference type="ARBA" id="ARBA00023012"/>
    </source>
</evidence>